<evidence type="ECO:0008006" key="3">
    <source>
        <dbReference type="Google" id="ProtNLM"/>
    </source>
</evidence>
<dbReference type="InterPro" id="IPR036388">
    <property type="entry name" value="WH-like_DNA-bd_sf"/>
</dbReference>
<reference evidence="1 2" key="1">
    <citation type="submission" date="2019-02" db="EMBL/GenBank/DDBJ databases">
        <title>Kribbella capetownensis sp. nov. and Kribbella speibonae sp. nov., isolated from soil.</title>
        <authorList>
            <person name="Curtis S.M."/>
            <person name="Norton I."/>
            <person name="Everest G.J."/>
            <person name="Meyers P.R."/>
        </authorList>
    </citation>
    <scope>NUCLEOTIDE SEQUENCE [LARGE SCALE GENOMIC DNA]</scope>
    <source>
        <strain evidence="1 2">YM53</strain>
    </source>
</reference>
<dbReference type="SUPFAM" id="SSF46785">
    <property type="entry name" value="Winged helix' DNA-binding domain"/>
    <property type="match status" value="1"/>
</dbReference>
<proteinExistence type="predicted"/>
<dbReference type="OrthoDB" id="3825543at2"/>
<evidence type="ECO:0000313" key="2">
    <source>
        <dbReference type="Proteomes" id="UP000293342"/>
    </source>
</evidence>
<gene>
    <name evidence="1" type="ORF">E0H75_13050</name>
</gene>
<dbReference type="EMBL" id="SJKD01000002">
    <property type="protein sequence ID" value="TCC51064.1"/>
    <property type="molecule type" value="Genomic_DNA"/>
</dbReference>
<dbReference type="Proteomes" id="UP000293342">
    <property type="component" value="Unassembled WGS sequence"/>
</dbReference>
<evidence type="ECO:0000313" key="1">
    <source>
        <dbReference type="EMBL" id="TCC51064.1"/>
    </source>
</evidence>
<comment type="caution">
    <text evidence="1">The sequence shown here is derived from an EMBL/GenBank/DDBJ whole genome shotgun (WGS) entry which is preliminary data.</text>
</comment>
<sequence>MNAPTLPFGTAMALAERNLRGPLTRILTEEDLEPGAWFTLNALGLRGIVPTTTVKELLSTSGYDEPRADALLPRLAAGGLIEDRDGLLQLSPAGSERYTSVRDRIATAAGRVFSLFDATQVETARALLQQLAETDPATINAVAFAEAPA</sequence>
<accession>A0A4R0JXT6</accession>
<organism evidence="1 2">
    <name type="scientific">Kribbella capetownensis</name>
    <dbReference type="NCBI Taxonomy" id="1572659"/>
    <lineage>
        <taxon>Bacteria</taxon>
        <taxon>Bacillati</taxon>
        <taxon>Actinomycetota</taxon>
        <taxon>Actinomycetes</taxon>
        <taxon>Propionibacteriales</taxon>
        <taxon>Kribbellaceae</taxon>
        <taxon>Kribbella</taxon>
    </lineage>
</organism>
<dbReference type="InterPro" id="IPR036390">
    <property type="entry name" value="WH_DNA-bd_sf"/>
</dbReference>
<dbReference type="RefSeq" id="WP_131513756.1">
    <property type="nucleotide sequence ID" value="NZ_SJKD01000002.1"/>
</dbReference>
<protein>
    <recommendedName>
        <fullName evidence="3">MarR family transcriptional regulator</fullName>
    </recommendedName>
</protein>
<dbReference type="Gene3D" id="1.10.10.10">
    <property type="entry name" value="Winged helix-like DNA-binding domain superfamily/Winged helix DNA-binding domain"/>
    <property type="match status" value="1"/>
</dbReference>
<dbReference type="AlphaFoldDB" id="A0A4R0JXT6"/>
<keyword evidence="2" id="KW-1185">Reference proteome</keyword>
<name>A0A4R0JXT6_9ACTN</name>